<evidence type="ECO:0000256" key="4">
    <source>
        <dbReference type="PIRNR" id="PIRNR005690"/>
    </source>
</evidence>
<dbReference type="Proteomes" id="UP000626697">
    <property type="component" value="Unassembled WGS sequence"/>
</dbReference>
<dbReference type="InterPro" id="IPR004995">
    <property type="entry name" value="Spore_Ger"/>
</dbReference>
<evidence type="ECO:0000256" key="2">
    <source>
        <dbReference type="ARBA" id="ARBA00005278"/>
    </source>
</evidence>
<keyword evidence="5" id="KW-1133">Transmembrane helix</keyword>
<dbReference type="Pfam" id="PF03323">
    <property type="entry name" value="GerA"/>
    <property type="match status" value="1"/>
</dbReference>
<evidence type="ECO:0000313" key="6">
    <source>
        <dbReference type="EMBL" id="MBA9025999.1"/>
    </source>
</evidence>
<comment type="caution">
    <text evidence="6">The sequence shown here is derived from an EMBL/GenBank/DDBJ whole genome shotgun (WGS) entry which is preliminary data.</text>
</comment>
<name>A0ABR6CLU2_9BACI</name>
<dbReference type="InterPro" id="IPR050768">
    <property type="entry name" value="UPF0353/GerABKA_families"/>
</dbReference>
<keyword evidence="5" id="KW-0812">Transmembrane</keyword>
<feature type="transmembrane region" description="Helical" evidence="5">
    <location>
        <begin position="410"/>
        <end position="428"/>
    </location>
</feature>
<keyword evidence="3 4" id="KW-0472">Membrane</keyword>
<dbReference type="RefSeq" id="WP_182501967.1">
    <property type="nucleotide sequence ID" value="NZ_JACJHX010000003.1"/>
</dbReference>
<evidence type="ECO:0000256" key="5">
    <source>
        <dbReference type="SAM" id="Phobius"/>
    </source>
</evidence>
<proteinExistence type="inferred from homology"/>
<keyword evidence="7" id="KW-1185">Reference proteome</keyword>
<dbReference type="PIRSF" id="PIRSF005690">
    <property type="entry name" value="GerBA"/>
    <property type="match status" value="1"/>
</dbReference>
<gene>
    <name evidence="6" type="ORF">HNP81_001284</name>
</gene>
<feature type="transmembrane region" description="Helical" evidence="5">
    <location>
        <begin position="440"/>
        <end position="463"/>
    </location>
</feature>
<comment type="subcellular location">
    <subcellularLocation>
        <location evidence="4">Cell membrane</location>
    </subcellularLocation>
    <subcellularLocation>
        <location evidence="1">Membrane</location>
        <topology evidence="1">Multi-pass membrane protein</topology>
    </subcellularLocation>
</comment>
<dbReference type="PANTHER" id="PTHR22550">
    <property type="entry name" value="SPORE GERMINATION PROTEIN"/>
    <property type="match status" value="1"/>
</dbReference>
<dbReference type="EMBL" id="JACJHX010000003">
    <property type="protein sequence ID" value="MBA9025999.1"/>
    <property type="molecule type" value="Genomic_DNA"/>
</dbReference>
<dbReference type="PANTHER" id="PTHR22550:SF5">
    <property type="entry name" value="LEUCINE ZIPPER PROTEIN 4"/>
    <property type="match status" value="1"/>
</dbReference>
<evidence type="ECO:0000256" key="1">
    <source>
        <dbReference type="ARBA" id="ARBA00004141"/>
    </source>
</evidence>
<reference evidence="6 7" key="1">
    <citation type="submission" date="2020-08" db="EMBL/GenBank/DDBJ databases">
        <title>Genomic Encyclopedia of Type Strains, Phase IV (KMG-IV): sequencing the most valuable type-strain genomes for metagenomic binning, comparative biology and taxonomic classification.</title>
        <authorList>
            <person name="Goeker M."/>
        </authorList>
    </citation>
    <scope>NUCLEOTIDE SEQUENCE [LARGE SCALE GENOMIC DNA]</scope>
    <source>
        <strain evidence="6 7">DSM 105481</strain>
    </source>
</reference>
<accession>A0ABR6CLU2</accession>
<evidence type="ECO:0000313" key="7">
    <source>
        <dbReference type="Proteomes" id="UP000626697"/>
    </source>
</evidence>
<sequence>MKKIGKWEKIQKNKKIDSLPSHINKDMLSSEISTNEKVLKESFQNCSDFVIRPIYISGETKIFVIYVDGLSDAKTLDEVFLKPMMFEGLPEGMGEVRQIGQILKQHLVAISQVTTVSKMSELVDGVLKANVGIIVDGETDALLAELKGYEKRGIEEPSTEVVIRGPRDGFIENLRTNTSLLRRRIRSTSLKTEPITIGEFSQTDVIIAYIDGIVQDSILDEVRTRLKRIQIDGVLESEYIEEFIEDNPYSPFPQIQNTERPDIVASSLLEGKVAILVDNTPFALVLPMTFWSGFQAAGDYYERFMYATFIRIIRFILLNVCIFFPSIYVALTTYHPKLIPTSLLISIAASRESVPFPAVIEVFLMEFMFDGLREAGIRLPKPVGSAVSIVGALVIGQAAVQAGIVSAPMVIVVATTGIASFGIPRYSFGNAFQMLRYVMLILAGCLGFYGIVIGFIALIIHLVNLRSYGVPYFSPVAPLILRDLKDIVIRTPRWAFNYRREFFAGRNKKRIPKGQKPSPKQGRNSK</sequence>
<evidence type="ECO:0000256" key="3">
    <source>
        <dbReference type="ARBA" id="ARBA00023136"/>
    </source>
</evidence>
<organism evidence="6 7">
    <name type="scientific">Peribacillus huizhouensis</name>
    <dbReference type="NCBI Taxonomy" id="1501239"/>
    <lineage>
        <taxon>Bacteria</taxon>
        <taxon>Bacillati</taxon>
        <taxon>Bacillota</taxon>
        <taxon>Bacilli</taxon>
        <taxon>Bacillales</taxon>
        <taxon>Bacillaceae</taxon>
        <taxon>Peribacillus</taxon>
    </lineage>
</organism>
<protein>
    <submittedName>
        <fullName evidence="6">Spore germination protein KA</fullName>
    </submittedName>
</protein>
<comment type="similarity">
    <text evidence="2 4">Belongs to the GerABKA family.</text>
</comment>
<feature type="transmembrane region" description="Helical" evidence="5">
    <location>
        <begin position="312"/>
        <end position="334"/>
    </location>
</feature>